<name>A0A6M0SH46_9CYAN</name>
<dbReference type="EMBL" id="QZCE01000002">
    <property type="protein sequence ID" value="NEZ67910.1"/>
    <property type="molecule type" value="Genomic_DNA"/>
</dbReference>
<dbReference type="Pfam" id="PF20530">
    <property type="entry name" value="DUF6745"/>
    <property type="match status" value="1"/>
</dbReference>
<gene>
    <name evidence="2" type="ORF">D0962_35100</name>
</gene>
<reference evidence="2 3" key="1">
    <citation type="journal article" date="2020" name="Microb. Ecol.">
        <title>Ecogenomics of the Marine Benthic Filamentous Cyanobacterium Adonisia.</title>
        <authorList>
            <person name="Walter J.M."/>
            <person name="Coutinho F.H."/>
            <person name="Leomil L."/>
            <person name="Hargreaves P.I."/>
            <person name="Campeao M.E."/>
            <person name="Vieira V.V."/>
            <person name="Silva B.S."/>
            <person name="Fistarol G.O."/>
            <person name="Salomon P.S."/>
            <person name="Sawabe T."/>
            <person name="Mino S."/>
            <person name="Hosokawa M."/>
            <person name="Miyashita H."/>
            <person name="Maruyama F."/>
            <person name="van Verk M.C."/>
            <person name="Dutilh B.E."/>
            <person name="Thompson C.C."/>
            <person name="Thompson F.L."/>
        </authorList>
    </citation>
    <scope>NUCLEOTIDE SEQUENCE [LARGE SCALE GENOMIC DNA]</scope>
    <source>
        <strain evidence="2 3">CCMR0082</strain>
    </source>
</reference>
<comment type="caution">
    <text evidence="2">The sequence shown here is derived from an EMBL/GenBank/DDBJ whole genome shotgun (WGS) entry which is preliminary data.</text>
</comment>
<evidence type="ECO:0000313" key="3">
    <source>
        <dbReference type="Proteomes" id="UP000473574"/>
    </source>
</evidence>
<evidence type="ECO:0000313" key="2">
    <source>
        <dbReference type="EMBL" id="NEZ67910.1"/>
    </source>
</evidence>
<dbReference type="AlphaFoldDB" id="A0A6M0SH46"/>
<accession>A0A6M0SH46</accession>
<dbReference type="Proteomes" id="UP000473574">
    <property type="component" value="Unassembled WGS sequence"/>
</dbReference>
<dbReference type="InterPro" id="IPR046633">
    <property type="entry name" value="DUF6745"/>
</dbReference>
<evidence type="ECO:0000259" key="1">
    <source>
        <dbReference type="Pfam" id="PF20530"/>
    </source>
</evidence>
<sequence>MFWKQPTHLTSEQLKKASQIEKKWESHIFPEKAIDPKHATGAITTAYAAVGLPLPQVVFCESPYAALGHILENLVGDLEQQLIERVEIYLNQCGPDLNSQLAQFLVHNLGISLRKQSSETLGKPQSDLLKKLRQPLIDRPERRLSVDKLSLIKQRLSNPPLKHSLTDLVEKQIGRLHMQMVACLVRKLRHRINDKSVFSQLKRLEILLQHQQFSRFVHRLGKQLSQYIAYDQCIYPELWAVQAVWWDFCINILNCRYESEKWSAFHGLTTRCGWVLPYEKVCFVCSRPIKLSFDVNECLHGEGEFSVLYEDGYGLYFHHGVALPKKYGQVKPENWVAEWVLKENNAELRRILIQGIGYERICKELNASEVDSWQEYTLLKLNELVDDIDGQSISLLKMICPSTNFIHTIRVPPNLQSAREAIRWVNWGIYPEQFAQQS</sequence>
<protein>
    <recommendedName>
        <fullName evidence="1">DUF6745 domain-containing protein</fullName>
    </recommendedName>
</protein>
<organism evidence="2 3">
    <name type="scientific">Adonisia turfae CCMR0082</name>
    <dbReference type="NCBI Taxonomy" id="2304604"/>
    <lineage>
        <taxon>Bacteria</taxon>
        <taxon>Bacillati</taxon>
        <taxon>Cyanobacteriota</taxon>
        <taxon>Adonisia</taxon>
        <taxon>Adonisia turfae</taxon>
    </lineage>
</organism>
<feature type="domain" description="DUF6745" evidence="1">
    <location>
        <begin position="253"/>
        <end position="435"/>
    </location>
</feature>
<dbReference type="RefSeq" id="WP_163671183.1">
    <property type="nucleotide sequence ID" value="NZ_QZCE01000002.1"/>
</dbReference>
<proteinExistence type="predicted"/>